<feature type="transmembrane region" description="Helical" evidence="1">
    <location>
        <begin position="54"/>
        <end position="84"/>
    </location>
</feature>
<feature type="transmembrane region" description="Helical" evidence="1">
    <location>
        <begin position="96"/>
        <end position="120"/>
    </location>
</feature>
<evidence type="ECO:0000313" key="2">
    <source>
        <dbReference type="EMBL" id="MBT1709293.1"/>
    </source>
</evidence>
<reference evidence="2 3" key="1">
    <citation type="submission" date="2021-05" db="EMBL/GenBank/DDBJ databases">
        <title>A Polyphasic approach of four new species of the genus Ohtaekwangia: Ohtaekwangia histidinii sp. nov., Ohtaekwangia cretensis sp. nov., Ohtaekwangia indiensis sp. nov., Ohtaekwangia reichenbachii sp. nov. from diverse environment.</title>
        <authorList>
            <person name="Octaviana S."/>
        </authorList>
    </citation>
    <scope>NUCLEOTIDE SEQUENCE [LARGE SCALE GENOMIC DNA]</scope>
    <source>
        <strain evidence="2 3">PWU5</strain>
    </source>
</reference>
<sequence>MSKPELKPFEKLKGILGKTSSAPDVVTAFEIQKYTLQSLDIRDRSQNIALRKTFAWCLFAVLIFWLSVVIYIVISSGSSCLIIFSPAIAFHLSDSVIIALLTTTTANVIGFFYVVTNYLFPKTEKADEKK</sequence>
<dbReference type="EMBL" id="JAHESE010000012">
    <property type="protein sequence ID" value="MBT1709293.1"/>
    <property type="molecule type" value="Genomic_DNA"/>
</dbReference>
<dbReference type="Proteomes" id="UP001319080">
    <property type="component" value="Unassembled WGS sequence"/>
</dbReference>
<dbReference type="RefSeq" id="WP_254084872.1">
    <property type="nucleotide sequence ID" value="NZ_JAHESE010000012.1"/>
</dbReference>
<name>A0AAP2DZU4_9BACT</name>
<keyword evidence="1" id="KW-0812">Transmembrane</keyword>
<gene>
    <name evidence="2" type="ORF">KK062_13705</name>
</gene>
<evidence type="ECO:0000313" key="3">
    <source>
        <dbReference type="Proteomes" id="UP001319080"/>
    </source>
</evidence>
<keyword evidence="3" id="KW-1185">Reference proteome</keyword>
<proteinExistence type="predicted"/>
<protein>
    <submittedName>
        <fullName evidence="2">Uncharacterized protein</fullName>
    </submittedName>
</protein>
<accession>A0AAP2DZU4</accession>
<keyword evidence="1" id="KW-1133">Transmembrane helix</keyword>
<keyword evidence="1" id="KW-0472">Membrane</keyword>
<organism evidence="2 3">
    <name type="scientific">Dawidia cretensis</name>
    <dbReference type="NCBI Taxonomy" id="2782350"/>
    <lineage>
        <taxon>Bacteria</taxon>
        <taxon>Pseudomonadati</taxon>
        <taxon>Bacteroidota</taxon>
        <taxon>Cytophagia</taxon>
        <taxon>Cytophagales</taxon>
        <taxon>Chryseotaleaceae</taxon>
        <taxon>Dawidia</taxon>
    </lineage>
</organism>
<dbReference type="AlphaFoldDB" id="A0AAP2DZU4"/>
<evidence type="ECO:0000256" key="1">
    <source>
        <dbReference type="SAM" id="Phobius"/>
    </source>
</evidence>
<comment type="caution">
    <text evidence="2">The sequence shown here is derived from an EMBL/GenBank/DDBJ whole genome shotgun (WGS) entry which is preliminary data.</text>
</comment>